<name>A0A9J6D9E8_RHIMP</name>
<dbReference type="EMBL" id="JABSTU010000010">
    <property type="protein sequence ID" value="KAH8018772.1"/>
    <property type="molecule type" value="Genomic_DNA"/>
</dbReference>
<dbReference type="Pfam" id="PF02170">
    <property type="entry name" value="PAZ"/>
    <property type="match status" value="1"/>
</dbReference>
<dbReference type="InterPro" id="IPR032472">
    <property type="entry name" value="ArgoL2"/>
</dbReference>
<dbReference type="Pfam" id="PF16488">
    <property type="entry name" value="ArgoL2"/>
    <property type="match status" value="1"/>
</dbReference>
<dbReference type="InterPro" id="IPR003100">
    <property type="entry name" value="PAZ_dom"/>
</dbReference>
<comment type="caution">
    <text evidence="2">The sequence shown here is derived from an EMBL/GenBank/DDBJ whole genome shotgun (WGS) entry which is preliminary data.</text>
</comment>
<dbReference type="CDD" id="cd02846">
    <property type="entry name" value="PAZ_argonaute_like"/>
    <property type="match status" value="1"/>
</dbReference>
<sequence>MEDGSRCSVADYFQNRYGLLVQANLPCIQVGSLAHPIYLPLEVCEIVESQHCRIKLGKNQTSEMIKRTAQAPAKRFNEIRQSVRDLLGSGDKCLHDFNIKISTEPTQLKGRVLEPPSLQGV</sequence>
<dbReference type="PROSITE" id="PS50821">
    <property type="entry name" value="PAZ"/>
    <property type="match status" value="1"/>
</dbReference>
<dbReference type="Proteomes" id="UP000821866">
    <property type="component" value="Chromosome 8"/>
</dbReference>
<dbReference type="AlphaFoldDB" id="A0A9J6D9E8"/>
<keyword evidence="3" id="KW-1185">Reference proteome</keyword>
<evidence type="ECO:0000313" key="2">
    <source>
        <dbReference type="EMBL" id="KAH8018772.1"/>
    </source>
</evidence>
<accession>A0A9J6D9E8</accession>
<reference evidence="2" key="1">
    <citation type="journal article" date="2020" name="Cell">
        <title>Large-Scale Comparative Analyses of Tick Genomes Elucidate Their Genetic Diversity and Vector Capacities.</title>
        <authorList>
            <consortium name="Tick Genome and Microbiome Consortium (TIGMIC)"/>
            <person name="Jia N."/>
            <person name="Wang J."/>
            <person name="Shi W."/>
            <person name="Du L."/>
            <person name="Sun Y."/>
            <person name="Zhan W."/>
            <person name="Jiang J.F."/>
            <person name="Wang Q."/>
            <person name="Zhang B."/>
            <person name="Ji P."/>
            <person name="Bell-Sakyi L."/>
            <person name="Cui X.M."/>
            <person name="Yuan T.T."/>
            <person name="Jiang B.G."/>
            <person name="Yang W.F."/>
            <person name="Lam T.T."/>
            <person name="Chang Q.C."/>
            <person name="Ding S.J."/>
            <person name="Wang X.J."/>
            <person name="Zhu J.G."/>
            <person name="Ruan X.D."/>
            <person name="Zhao L."/>
            <person name="Wei J.T."/>
            <person name="Ye R.Z."/>
            <person name="Que T.C."/>
            <person name="Du C.H."/>
            <person name="Zhou Y.H."/>
            <person name="Cheng J.X."/>
            <person name="Dai P.F."/>
            <person name="Guo W.B."/>
            <person name="Han X.H."/>
            <person name="Huang E.J."/>
            <person name="Li L.F."/>
            <person name="Wei W."/>
            <person name="Gao Y.C."/>
            <person name="Liu J.Z."/>
            <person name="Shao H.Z."/>
            <person name="Wang X."/>
            <person name="Wang C.C."/>
            <person name="Yang T.C."/>
            <person name="Huo Q.B."/>
            <person name="Li W."/>
            <person name="Chen H.Y."/>
            <person name="Chen S.E."/>
            <person name="Zhou L.G."/>
            <person name="Ni X.B."/>
            <person name="Tian J.H."/>
            <person name="Sheng Y."/>
            <person name="Liu T."/>
            <person name="Pan Y.S."/>
            <person name="Xia L.Y."/>
            <person name="Li J."/>
            <person name="Zhao F."/>
            <person name="Cao W.C."/>
        </authorList>
    </citation>
    <scope>NUCLEOTIDE SEQUENCE</scope>
    <source>
        <strain evidence="2">Rmic-2018</strain>
    </source>
</reference>
<protein>
    <recommendedName>
        <fullName evidence="1">PAZ domain-containing protein</fullName>
    </recommendedName>
</protein>
<dbReference type="Gene3D" id="2.170.260.10">
    <property type="entry name" value="paz domain"/>
    <property type="match status" value="1"/>
</dbReference>
<feature type="domain" description="PAZ" evidence="1">
    <location>
        <begin position="1"/>
        <end position="48"/>
    </location>
</feature>
<reference evidence="2" key="2">
    <citation type="submission" date="2021-09" db="EMBL/GenBank/DDBJ databases">
        <authorList>
            <person name="Jia N."/>
            <person name="Wang J."/>
            <person name="Shi W."/>
            <person name="Du L."/>
            <person name="Sun Y."/>
            <person name="Zhan W."/>
            <person name="Jiang J."/>
            <person name="Wang Q."/>
            <person name="Zhang B."/>
            <person name="Ji P."/>
            <person name="Sakyi L.B."/>
            <person name="Cui X."/>
            <person name="Yuan T."/>
            <person name="Jiang B."/>
            <person name="Yang W."/>
            <person name="Lam T.T.-Y."/>
            <person name="Chang Q."/>
            <person name="Ding S."/>
            <person name="Wang X."/>
            <person name="Zhu J."/>
            <person name="Ruan X."/>
            <person name="Zhao L."/>
            <person name="Wei J."/>
            <person name="Que T."/>
            <person name="Du C."/>
            <person name="Cheng J."/>
            <person name="Dai P."/>
            <person name="Han X."/>
            <person name="Huang E."/>
            <person name="Gao Y."/>
            <person name="Liu J."/>
            <person name="Shao H."/>
            <person name="Ye R."/>
            <person name="Li L."/>
            <person name="Wei W."/>
            <person name="Wang X."/>
            <person name="Wang C."/>
            <person name="Huo Q."/>
            <person name="Li W."/>
            <person name="Guo W."/>
            <person name="Chen H."/>
            <person name="Chen S."/>
            <person name="Zhou L."/>
            <person name="Zhou L."/>
            <person name="Ni X."/>
            <person name="Tian J."/>
            <person name="Zhou Y."/>
            <person name="Sheng Y."/>
            <person name="Liu T."/>
            <person name="Pan Y."/>
            <person name="Xia L."/>
            <person name="Li J."/>
            <person name="Zhao F."/>
            <person name="Cao W."/>
        </authorList>
    </citation>
    <scope>NUCLEOTIDE SEQUENCE</scope>
    <source>
        <strain evidence="2">Rmic-2018</strain>
        <tissue evidence="2">Larvae</tissue>
    </source>
</reference>
<dbReference type="SUPFAM" id="SSF101690">
    <property type="entry name" value="PAZ domain"/>
    <property type="match status" value="1"/>
</dbReference>
<gene>
    <name evidence="2" type="ORF">HPB51_012091</name>
</gene>
<dbReference type="PANTHER" id="PTHR22891">
    <property type="entry name" value="EUKARYOTIC TRANSLATION INITIATION FACTOR 2C"/>
    <property type="match status" value="1"/>
</dbReference>
<organism evidence="2 3">
    <name type="scientific">Rhipicephalus microplus</name>
    <name type="common">Cattle tick</name>
    <name type="synonym">Boophilus microplus</name>
    <dbReference type="NCBI Taxonomy" id="6941"/>
    <lineage>
        <taxon>Eukaryota</taxon>
        <taxon>Metazoa</taxon>
        <taxon>Ecdysozoa</taxon>
        <taxon>Arthropoda</taxon>
        <taxon>Chelicerata</taxon>
        <taxon>Arachnida</taxon>
        <taxon>Acari</taxon>
        <taxon>Parasitiformes</taxon>
        <taxon>Ixodida</taxon>
        <taxon>Ixodoidea</taxon>
        <taxon>Ixodidae</taxon>
        <taxon>Rhipicephalinae</taxon>
        <taxon>Rhipicephalus</taxon>
        <taxon>Boophilus</taxon>
    </lineage>
</organism>
<proteinExistence type="predicted"/>
<dbReference type="GO" id="GO:0003723">
    <property type="term" value="F:RNA binding"/>
    <property type="evidence" value="ECO:0007669"/>
    <property type="project" value="InterPro"/>
</dbReference>
<evidence type="ECO:0000259" key="1">
    <source>
        <dbReference type="PROSITE" id="PS50821"/>
    </source>
</evidence>
<evidence type="ECO:0000313" key="3">
    <source>
        <dbReference type="Proteomes" id="UP000821866"/>
    </source>
</evidence>
<dbReference type="InterPro" id="IPR036085">
    <property type="entry name" value="PAZ_dom_sf"/>
</dbReference>